<organism evidence="3 4">
    <name type="scientific">Kitasatospora indigofera</name>
    <dbReference type="NCBI Taxonomy" id="67307"/>
    <lineage>
        <taxon>Bacteria</taxon>
        <taxon>Bacillati</taxon>
        <taxon>Actinomycetota</taxon>
        <taxon>Actinomycetes</taxon>
        <taxon>Kitasatosporales</taxon>
        <taxon>Streptomycetaceae</taxon>
        <taxon>Kitasatospora</taxon>
    </lineage>
</organism>
<dbReference type="Proteomes" id="UP000617734">
    <property type="component" value="Unassembled WGS sequence"/>
</dbReference>
<proteinExistence type="predicted"/>
<keyword evidence="1" id="KW-0732">Signal</keyword>
<evidence type="ECO:0000256" key="1">
    <source>
        <dbReference type="SAM" id="SignalP"/>
    </source>
</evidence>
<accession>A0A919GGI3</accession>
<evidence type="ECO:0000259" key="2">
    <source>
        <dbReference type="Pfam" id="PF14016"/>
    </source>
</evidence>
<keyword evidence="4" id="KW-1185">Reference proteome</keyword>
<feature type="signal peptide" evidence="1">
    <location>
        <begin position="1"/>
        <end position="34"/>
    </location>
</feature>
<dbReference type="InterPro" id="IPR025326">
    <property type="entry name" value="DUF4232"/>
</dbReference>
<evidence type="ECO:0000313" key="3">
    <source>
        <dbReference type="EMBL" id="GHH84592.1"/>
    </source>
</evidence>
<feature type="domain" description="DUF4232" evidence="2">
    <location>
        <begin position="48"/>
        <end position="190"/>
    </location>
</feature>
<name>A0A919GGI3_9ACTN</name>
<reference evidence="3" key="2">
    <citation type="submission" date="2020-09" db="EMBL/GenBank/DDBJ databases">
        <authorList>
            <person name="Sun Q."/>
            <person name="Ohkuma M."/>
        </authorList>
    </citation>
    <scope>NUCLEOTIDE SEQUENCE</scope>
    <source>
        <strain evidence="3">JCM 4646</strain>
    </source>
</reference>
<feature type="chain" id="PRO_5039093097" description="DUF4232 domain-containing protein" evidence="1">
    <location>
        <begin position="35"/>
        <end position="196"/>
    </location>
</feature>
<dbReference type="AlphaFoldDB" id="A0A919GGI3"/>
<dbReference type="EMBL" id="BNBO01000075">
    <property type="protein sequence ID" value="GHH84592.1"/>
    <property type="molecule type" value="Genomic_DNA"/>
</dbReference>
<reference evidence="3" key="1">
    <citation type="journal article" date="2014" name="Int. J. Syst. Evol. Microbiol.">
        <title>Complete genome sequence of Corynebacterium casei LMG S-19264T (=DSM 44701T), isolated from a smear-ripened cheese.</title>
        <authorList>
            <consortium name="US DOE Joint Genome Institute (JGI-PGF)"/>
            <person name="Walter F."/>
            <person name="Albersmeier A."/>
            <person name="Kalinowski J."/>
            <person name="Ruckert C."/>
        </authorList>
    </citation>
    <scope>NUCLEOTIDE SEQUENCE</scope>
    <source>
        <strain evidence="3">JCM 4646</strain>
    </source>
</reference>
<comment type="caution">
    <text evidence="3">The sequence shown here is derived from an EMBL/GenBank/DDBJ whole genome shotgun (WGS) entry which is preliminary data.</text>
</comment>
<dbReference type="GeneID" id="95357656"/>
<sequence length="196" mass="19648">MTTTTDTARPGRLHRLVPLLAAGALLTACGTTPAPGPAAAPVPVGTDCPDPGVAITAGPANAAMGLRVLTIEMVNCGIHRYTVTGYPVVQVLDDEHRPLGITVESGSSAYGAVSGLDATPVQVTLLPGERATSALAWRNTLVGPVLPTPLTAGTGTHLAVSPTPGRPPQTVTPGHPLDFGDAVAPAVGPWTPAAAR</sequence>
<evidence type="ECO:0000313" key="4">
    <source>
        <dbReference type="Proteomes" id="UP000617734"/>
    </source>
</evidence>
<dbReference type="Pfam" id="PF14016">
    <property type="entry name" value="DUF4232"/>
    <property type="match status" value="1"/>
</dbReference>
<dbReference type="RefSeq" id="WP_190215328.1">
    <property type="nucleotide sequence ID" value="NZ_BNBO01000075.1"/>
</dbReference>
<gene>
    <name evidence="3" type="ORF">GCM10018781_74250</name>
</gene>
<protein>
    <recommendedName>
        <fullName evidence="2">DUF4232 domain-containing protein</fullName>
    </recommendedName>
</protein>